<dbReference type="SUPFAM" id="SSF88659">
    <property type="entry name" value="Sigma3 and sigma4 domains of RNA polymerase sigma factors"/>
    <property type="match status" value="1"/>
</dbReference>
<feature type="domain" description="RNA polymerase sigma-70 region 2" evidence="5">
    <location>
        <begin position="21"/>
        <end position="88"/>
    </location>
</feature>
<evidence type="ECO:0000313" key="7">
    <source>
        <dbReference type="EMBL" id="MEX5285150.1"/>
    </source>
</evidence>
<dbReference type="InterPro" id="IPR007630">
    <property type="entry name" value="RNA_pol_sigma70_r4"/>
</dbReference>
<name>A0ABV3X4M7_9FIRM</name>
<keyword evidence="1" id="KW-0805">Transcription regulation</keyword>
<sequence>MTMNEMVLQAQQGDGAILEELFERFQGLFFRAARQRHLRTVFEDALQAARESFLRAVRDFDAALGVPFEGFLKRRVYGDLHTFFRRERAYWQREVHPGDGEEGDGFWDMAEDASAGRAENCLLLRDALARAIRTLSPREKELLSLVYLADTTLREAACRLGLTPAYAAVVKRRALLKLRRRLEKF</sequence>
<keyword evidence="3" id="KW-0238">DNA-binding</keyword>
<dbReference type="Pfam" id="PF04545">
    <property type="entry name" value="Sigma70_r4"/>
    <property type="match status" value="1"/>
</dbReference>
<evidence type="ECO:0000259" key="5">
    <source>
        <dbReference type="Pfam" id="PF04542"/>
    </source>
</evidence>
<dbReference type="SUPFAM" id="SSF88946">
    <property type="entry name" value="Sigma2 domain of RNA polymerase sigma factors"/>
    <property type="match status" value="1"/>
</dbReference>
<evidence type="ECO:0000256" key="3">
    <source>
        <dbReference type="ARBA" id="ARBA00023125"/>
    </source>
</evidence>
<keyword evidence="8" id="KW-1185">Reference proteome</keyword>
<gene>
    <name evidence="7" type="ORF">QCO44_05790</name>
</gene>
<evidence type="ECO:0000256" key="1">
    <source>
        <dbReference type="ARBA" id="ARBA00023015"/>
    </source>
</evidence>
<dbReference type="Gene3D" id="1.10.1740.10">
    <property type="match status" value="1"/>
</dbReference>
<dbReference type="InterPro" id="IPR013325">
    <property type="entry name" value="RNA_pol_sigma_r2"/>
</dbReference>
<organism evidence="7 8">
    <name type="scientific">Selenomonas sputigena</name>
    <dbReference type="NCBI Taxonomy" id="69823"/>
    <lineage>
        <taxon>Bacteria</taxon>
        <taxon>Bacillati</taxon>
        <taxon>Bacillota</taxon>
        <taxon>Negativicutes</taxon>
        <taxon>Selenomonadales</taxon>
        <taxon>Selenomonadaceae</taxon>
        <taxon>Selenomonas</taxon>
    </lineage>
</organism>
<dbReference type="Pfam" id="PF04542">
    <property type="entry name" value="Sigma70_r2"/>
    <property type="match status" value="1"/>
</dbReference>
<proteinExistence type="predicted"/>
<dbReference type="PANTHER" id="PTHR30385">
    <property type="entry name" value="SIGMA FACTOR F FLAGELLAR"/>
    <property type="match status" value="1"/>
</dbReference>
<dbReference type="EMBL" id="JARVLH010000003">
    <property type="protein sequence ID" value="MEX5285150.1"/>
    <property type="molecule type" value="Genomic_DNA"/>
</dbReference>
<evidence type="ECO:0000256" key="2">
    <source>
        <dbReference type="ARBA" id="ARBA00023082"/>
    </source>
</evidence>
<evidence type="ECO:0000259" key="6">
    <source>
        <dbReference type="Pfam" id="PF04545"/>
    </source>
</evidence>
<feature type="domain" description="RNA polymerase sigma-70 region 4" evidence="6">
    <location>
        <begin position="131"/>
        <end position="179"/>
    </location>
</feature>
<dbReference type="InterPro" id="IPR013324">
    <property type="entry name" value="RNA_pol_sigma_r3/r4-like"/>
</dbReference>
<accession>A0ABV3X4M7</accession>
<keyword evidence="2" id="KW-0731">Sigma factor</keyword>
<evidence type="ECO:0000313" key="8">
    <source>
        <dbReference type="Proteomes" id="UP001559623"/>
    </source>
</evidence>
<dbReference type="NCBIfam" id="TIGR02937">
    <property type="entry name" value="sigma70-ECF"/>
    <property type="match status" value="1"/>
</dbReference>
<dbReference type="Proteomes" id="UP001559623">
    <property type="component" value="Unassembled WGS sequence"/>
</dbReference>
<reference evidence="7 8" key="1">
    <citation type="submission" date="2023-04" db="EMBL/GenBank/DDBJ databases">
        <title>Genome Sequence of Selenomonas sputigena ATCC 33150.</title>
        <authorList>
            <person name="Miller D.P."/>
            <person name="Anvari S."/>
            <person name="Polson S.W."/>
            <person name="Macdonald M."/>
            <person name="Mcdowell J.V."/>
        </authorList>
    </citation>
    <scope>NUCLEOTIDE SEQUENCE [LARGE SCALE GENOMIC DNA]</scope>
    <source>
        <strain evidence="7 8">ATCC 33150</strain>
    </source>
</reference>
<dbReference type="RefSeq" id="WP_368846877.1">
    <property type="nucleotide sequence ID" value="NZ_CP194411.1"/>
</dbReference>
<comment type="caution">
    <text evidence="7">The sequence shown here is derived from an EMBL/GenBank/DDBJ whole genome shotgun (WGS) entry which is preliminary data.</text>
</comment>
<dbReference type="InterPro" id="IPR014284">
    <property type="entry name" value="RNA_pol_sigma-70_dom"/>
</dbReference>
<evidence type="ECO:0000256" key="4">
    <source>
        <dbReference type="ARBA" id="ARBA00023163"/>
    </source>
</evidence>
<dbReference type="InterPro" id="IPR007627">
    <property type="entry name" value="RNA_pol_sigma70_r2"/>
</dbReference>
<dbReference type="InterPro" id="IPR036388">
    <property type="entry name" value="WH-like_DNA-bd_sf"/>
</dbReference>
<protein>
    <submittedName>
        <fullName evidence="7">Sigma-70 family RNA polymerase sigma factor</fullName>
    </submittedName>
</protein>
<keyword evidence="4" id="KW-0804">Transcription</keyword>
<dbReference type="Gene3D" id="1.10.10.10">
    <property type="entry name" value="Winged helix-like DNA-binding domain superfamily/Winged helix DNA-binding domain"/>
    <property type="match status" value="1"/>
</dbReference>